<protein>
    <submittedName>
        <fullName evidence="4">DUF1758 domain-containing protein</fullName>
    </submittedName>
</protein>
<evidence type="ECO:0000313" key="3">
    <source>
        <dbReference type="Proteomes" id="UP000268014"/>
    </source>
</evidence>
<dbReference type="OrthoDB" id="5859109at2759"/>
<evidence type="ECO:0000313" key="4">
    <source>
        <dbReference type="WBParaSite" id="HPLM_0002169801-mRNA-1"/>
    </source>
</evidence>
<reference evidence="2 3" key="2">
    <citation type="submission" date="2018-11" db="EMBL/GenBank/DDBJ databases">
        <authorList>
            <consortium name="Pathogen Informatics"/>
        </authorList>
    </citation>
    <scope>NUCLEOTIDE SEQUENCE [LARGE SCALE GENOMIC DNA]</scope>
    <source>
        <strain evidence="2 3">MHpl1</strain>
    </source>
</reference>
<dbReference type="Proteomes" id="UP000268014">
    <property type="component" value="Unassembled WGS sequence"/>
</dbReference>
<reference evidence="4" key="1">
    <citation type="submission" date="2017-02" db="UniProtKB">
        <authorList>
            <consortium name="WormBaseParasite"/>
        </authorList>
    </citation>
    <scope>IDENTIFICATION</scope>
</reference>
<evidence type="ECO:0000313" key="2">
    <source>
        <dbReference type="EMBL" id="VDO91587.1"/>
    </source>
</evidence>
<keyword evidence="3" id="KW-1185">Reference proteome</keyword>
<organism evidence="4">
    <name type="scientific">Haemonchus placei</name>
    <name type="common">Barber's pole worm</name>
    <dbReference type="NCBI Taxonomy" id="6290"/>
    <lineage>
        <taxon>Eukaryota</taxon>
        <taxon>Metazoa</taxon>
        <taxon>Ecdysozoa</taxon>
        <taxon>Nematoda</taxon>
        <taxon>Chromadorea</taxon>
        <taxon>Rhabditida</taxon>
        <taxon>Rhabditina</taxon>
        <taxon>Rhabditomorpha</taxon>
        <taxon>Strongyloidea</taxon>
        <taxon>Trichostrongylidae</taxon>
        <taxon>Haemonchus</taxon>
    </lineage>
</organism>
<dbReference type="AlphaFoldDB" id="A0A0N4XBF3"/>
<dbReference type="OMA" id="NIMEHAY"/>
<dbReference type="WBParaSite" id="HPLM_0002169801-mRNA-1">
    <property type="protein sequence ID" value="HPLM_0002169801-mRNA-1"/>
    <property type="gene ID" value="HPLM_0002169801"/>
</dbReference>
<dbReference type="Gene3D" id="2.40.70.10">
    <property type="entry name" value="Acid Proteases"/>
    <property type="match status" value="1"/>
</dbReference>
<dbReference type="STRING" id="6290.A0A0N4XBF3"/>
<feature type="domain" description="DUF1758" evidence="1">
    <location>
        <begin position="13"/>
        <end position="166"/>
    </location>
</feature>
<name>A0A0N4XBF3_HAEPC</name>
<sequence>MMVPVQLQTDHNKKKTTVIALLDSASDQSFITTSLAHTLNLNIQSEATIIVNTFGGKAEKKKTKRVITSLFNAEGDFINVELLTNDQITPPLQMGSVLREDELFIREHLSEDEVLRLLKKNNDTVIPGILIGMDYFNSVMQLDEPVIRLPSGFLLTHTFFGAVISGAPQFDNGQHERSHFSKRVTNSCTILQSNQIDISDLCKLHTTGIEDMTSDEEINNQIIADFYSKVQIEDNSIFVCFPWKPNKMRLPTNTHLP</sequence>
<dbReference type="InterPro" id="IPR021109">
    <property type="entry name" value="Peptidase_aspartic_dom_sf"/>
</dbReference>
<accession>A0A0N4XBF3</accession>
<dbReference type="EMBL" id="UZAF01023879">
    <property type="protein sequence ID" value="VDO91587.1"/>
    <property type="molecule type" value="Genomic_DNA"/>
</dbReference>
<dbReference type="Pfam" id="PF05585">
    <property type="entry name" value="DUF1758"/>
    <property type="match status" value="1"/>
</dbReference>
<proteinExistence type="predicted"/>
<gene>
    <name evidence="2" type="ORF">HPLM_LOCUS21687</name>
</gene>
<evidence type="ECO:0000259" key="1">
    <source>
        <dbReference type="Pfam" id="PF05585"/>
    </source>
</evidence>
<dbReference type="InterPro" id="IPR008737">
    <property type="entry name" value="DUF1758"/>
</dbReference>